<dbReference type="RefSeq" id="WP_020834581.1">
    <property type="nucleotide sequence ID" value="NC_021846.1"/>
</dbReference>
<reference evidence="11 12" key="1">
    <citation type="journal article" date="2013" name="Genome Biol. Evol.">
        <title>Comparison of metabolic capacities and inference of gene content evolution in mosquito-associated Spiroplasma diminutum and S. taiwanense.</title>
        <authorList>
            <person name="Lo W.S."/>
            <person name="Ku C."/>
            <person name="Chen L.L."/>
            <person name="Chang T.H."/>
            <person name="Kuo C.H."/>
        </authorList>
    </citation>
    <scope>NUCLEOTIDE SEQUENCE [LARGE SCALE GENOMIC DNA]</scope>
    <source>
        <strain evidence="11">CT-1</strain>
    </source>
</reference>
<dbReference type="Pfam" id="PF01252">
    <property type="entry name" value="Peptidase_A8"/>
    <property type="match status" value="1"/>
</dbReference>
<keyword evidence="7 9" id="KW-1133">Transmembrane helix</keyword>
<evidence type="ECO:0000313" key="11">
    <source>
        <dbReference type="EMBL" id="AGR41442.1"/>
    </source>
</evidence>
<keyword evidence="11" id="KW-0449">Lipoprotein</keyword>
<dbReference type="AlphaFoldDB" id="S5M0C2"/>
<comment type="similarity">
    <text evidence="1 9 10">Belongs to the peptidase A8 family.</text>
</comment>
<dbReference type="STRING" id="1276220.STAIW_v1c08560"/>
<evidence type="ECO:0000256" key="2">
    <source>
        <dbReference type="ARBA" id="ARBA00022475"/>
    </source>
</evidence>
<feature type="transmembrane region" description="Helical" evidence="9">
    <location>
        <begin position="108"/>
        <end position="127"/>
    </location>
</feature>
<keyword evidence="4 9" id="KW-0812">Transmembrane</keyword>
<evidence type="ECO:0000256" key="10">
    <source>
        <dbReference type="RuleBase" id="RU004181"/>
    </source>
</evidence>
<feature type="transmembrane region" description="Helical" evidence="9">
    <location>
        <begin position="161"/>
        <end position="180"/>
    </location>
</feature>
<evidence type="ECO:0000256" key="1">
    <source>
        <dbReference type="ARBA" id="ARBA00006139"/>
    </source>
</evidence>
<protein>
    <recommendedName>
        <fullName evidence="9">Lipoprotein signal peptidase</fullName>
        <ecNumber evidence="9">3.4.23.36</ecNumber>
    </recommendedName>
    <alternativeName>
        <fullName evidence="9">Prolipoprotein signal peptidase</fullName>
    </alternativeName>
    <alternativeName>
        <fullName evidence="9">Signal peptidase II</fullName>
        <shortName evidence="9">SPase II</shortName>
    </alternativeName>
</protein>
<dbReference type="PANTHER" id="PTHR33695">
    <property type="entry name" value="LIPOPROTEIN SIGNAL PEPTIDASE"/>
    <property type="match status" value="1"/>
</dbReference>
<keyword evidence="8 9" id="KW-0472">Membrane</keyword>
<evidence type="ECO:0000256" key="7">
    <source>
        <dbReference type="ARBA" id="ARBA00022989"/>
    </source>
</evidence>
<dbReference type="PRINTS" id="PR00781">
    <property type="entry name" value="LIPOSIGPTASE"/>
</dbReference>
<dbReference type="eggNOG" id="COG0597">
    <property type="taxonomic scope" value="Bacteria"/>
</dbReference>
<feature type="transmembrane region" description="Helical" evidence="9">
    <location>
        <begin position="21"/>
        <end position="40"/>
    </location>
</feature>
<organism evidence="11 12">
    <name type="scientific">Spiroplasma taiwanense CT-1</name>
    <dbReference type="NCBI Taxonomy" id="1276220"/>
    <lineage>
        <taxon>Bacteria</taxon>
        <taxon>Bacillati</taxon>
        <taxon>Mycoplasmatota</taxon>
        <taxon>Mollicutes</taxon>
        <taxon>Entomoplasmatales</taxon>
        <taxon>Spiroplasmataceae</taxon>
        <taxon>Spiroplasma</taxon>
    </lineage>
</organism>
<dbReference type="InterPro" id="IPR001872">
    <property type="entry name" value="Peptidase_A8"/>
</dbReference>
<comment type="catalytic activity">
    <reaction evidence="9">
        <text>Release of signal peptides from bacterial membrane prolipoproteins. Hydrolyzes -Xaa-Yaa-Zaa-|-(S,diacylglyceryl)Cys-, in which Xaa is hydrophobic (preferably Leu), and Yaa (Ala or Ser) and Zaa (Gly or Ala) have small, neutral side chains.</text>
        <dbReference type="EC" id="3.4.23.36"/>
    </reaction>
</comment>
<evidence type="ECO:0000313" key="12">
    <source>
        <dbReference type="Proteomes" id="UP000014984"/>
    </source>
</evidence>
<dbReference type="GO" id="GO:0005886">
    <property type="term" value="C:plasma membrane"/>
    <property type="evidence" value="ECO:0007669"/>
    <property type="project" value="UniProtKB-SubCell"/>
</dbReference>
<evidence type="ECO:0000256" key="4">
    <source>
        <dbReference type="ARBA" id="ARBA00022692"/>
    </source>
</evidence>
<dbReference type="HOGENOM" id="CLU_083252_1_0_14"/>
<feature type="active site" evidence="9">
    <location>
        <position position="140"/>
    </location>
</feature>
<keyword evidence="5 9" id="KW-0064">Aspartyl protease</keyword>
<evidence type="ECO:0000256" key="6">
    <source>
        <dbReference type="ARBA" id="ARBA00022801"/>
    </source>
</evidence>
<dbReference type="PANTHER" id="PTHR33695:SF1">
    <property type="entry name" value="LIPOPROTEIN SIGNAL PEPTIDASE"/>
    <property type="match status" value="1"/>
</dbReference>
<evidence type="ECO:0000256" key="9">
    <source>
        <dbReference type="HAMAP-Rule" id="MF_00161"/>
    </source>
</evidence>
<keyword evidence="3 9" id="KW-0645">Protease</keyword>
<accession>S5M0C2</accession>
<evidence type="ECO:0000256" key="3">
    <source>
        <dbReference type="ARBA" id="ARBA00022670"/>
    </source>
</evidence>
<dbReference type="UniPathway" id="UPA00665"/>
<feature type="active site" evidence="9">
    <location>
        <position position="160"/>
    </location>
</feature>
<sequence>MKEFFFNLKGTLKNYNYILKYKLVWCLPIILFLLFLDWLSKGIVTSTMNLGDDKEFISGLINFEYTINPGAAYGINADLPTLAISIAIFVSLFIIVAFIFVKDKWWILGINFMLAGSLGNLIARIWAPPTENGIYGGVVDFLKFDFSFLGSDSYIFNLADAWVTISVILIIIALIIYLYCEIYELKLKKNEKLFEIYNDVQSQKLLTFEIYWSTFYKKDSENKISYKEYIQKMKSFNMKWKNEKKENN</sequence>
<evidence type="ECO:0000256" key="5">
    <source>
        <dbReference type="ARBA" id="ARBA00022750"/>
    </source>
</evidence>
<dbReference type="GO" id="GO:0006508">
    <property type="term" value="P:proteolysis"/>
    <property type="evidence" value="ECO:0007669"/>
    <property type="project" value="UniProtKB-KW"/>
</dbReference>
<dbReference type="EC" id="3.4.23.36" evidence="9"/>
<gene>
    <name evidence="11" type="primary">lsp</name>
    <name evidence="9" type="synonym">lspA</name>
    <name evidence="11" type="ORF">STAIW_v1c08560</name>
</gene>
<comment type="function">
    <text evidence="9">This protein specifically catalyzes the removal of signal peptides from prolipoproteins.</text>
</comment>
<comment type="subcellular location">
    <subcellularLocation>
        <location evidence="9">Cell membrane</location>
        <topology evidence="9">Multi-pass membrane protein</topology>
    </subcellularLocation>
</comment>
<dbReference type="HAMAP" id="MF_00161">
    <property type="entry name" value="LspA"/>
    <property type="match status" value="1"/>
</dbReference>
<proteinExistence type="inferred from homology"/>
<dbReference type="EMBL" id="CP005074">
    <property type="protein sequence ID" value="AGR41442.1"/>
    <property type="molecule type" value="Genomic_DNA"/>
</dbReference>
<keyword evidence="2 9" id="KW-1003">Cell membrane</keyword>
<name>S5M0C2_9MOLU</name>
<dbReference type="PATRIC" id="fig|1276220.3.peg.873"/>
<feature type="transmembrane region" description="Helical" evidence="9">
    <location>
        <begin position="82"/>
        <end position="101"/>
    </location>
</feature>
<dbReference type="GO" id="GO:0004190">
    <property type="term" value="F:aspartic-type endopeptidase activity"/>
    <property type="evidence" value="ECO:0007669"/>
    <property type="project" value="UniProtKB-UniRule"/>
</dbReference>
<keyword evidence="12" id="KW-1185">Reference proteome</keyword>
<evidence type="ECO:0000256" key="8">
    <source>
        <dbReference type="ARBA" id="ARBA00023136"/>
    </source>
</evidence>
<dbReference type="KEGG" id="stai:STAIW_v1c08560"/>
<keyword evidence="6 9" id="KW-0378">Hydrolase</keyword>
<comment type="pathway">
    <text evidence="9">Protein modification; lipoprotein biosynthesis (signal peptide cleavage).</text>
</comment>
<dbReference type="Proteomes" id="UP000014984">
    <property type="component" value="Chromosome"/>
</dbReference>